<proteinExistence type="predicted"/>
<dbReference type="Proteomes" id="UP001063166">
    <property type="component" value="Unassembled WGS sequence"/>
</dbReference>
<organism evidence="2 3">
    <name type="scientific">Lyophyllum shimeji</name>
    <name type="common">Hon-shimeji</name>
    <name type="synonym">Tricholoma shimeji</name>
    <dbReference type="NCBI Taxonomy" id="47721"/>
    <lineage>
        <taxon>Eukaryota</taxon>
        <taxon>Fungi</taxon>
        <taxon>Dikarya</taxon>
        <taxon>Basidiomycota</taxon>
        <taxon>Agaricomycotina</taxon>
        <taxon>Agaricomycetes</taxon>
        <taxon>Agaricomycetidae</taxon>
        <taxon>Agaricales</taxon>
        <taxon>Tricholomatineae</taxon>
        <taxon>Lyophyllaceae</taxon>
        <taxon>Lyophyllum</taxon>
    </lineage>
</organism>
<reference evidence="2" key="1">
    <citation type="submission" date="2022-07" db="EMBL/GenBank/DDBJ databases">
        <title>The genome of Lyophyllum shimeji provides insight into the initial evolution of ectomycorrhizal fungal genome.</title>
        <authorList>
            <person name="Kobayashi Y."/>
            <person name="Shibata T."/>
            <person name="Hirakawa H."/>
            <person name="Shigenobu S."/>
            <person name="Nishiyama T."/>
            <person name="Yamada A."/>
            <person name="Hasebe M."/>
            <person name="Kawaguchi M."/>
        </authorList>
    </citation>
    <scope>NUCLEOTIDE SEQUENCE</scope>
    <source>
        <strain evidence="2">AT787</strain>
    </source>
</reference>
<name>A0A9P3USR0_LYOSH</name>
<sequence length="103" mass="11588">MQPTRTLTLDYFYCTYNCMRFENGLNKGGSGERSRRKTTPPRAVANRDNDKHCLRASDTIVAKVKSPSGAFAKRSPQMNAVNKYRQPRSSRAECAAKQGWITA</sequence>
<feature type="region of interest" description="Disordered" evidence="1">
    <location>
        <begin position="70"/>
        <end position="89"/>
    </location>
</feature>
<dbReference type="EMBL" id="BRPK01000013">
    <property type="protein sequence ID" value="GLB43452.1"/>
    <property type="molecule type" value="Genomic_DNA"/>
</dbReference>
<dbReference type="AlphaFoldDB" id="A0A9P3USR0"/>
<accession>A0A9P3USR0</accession>
<comment type="caution">
    <text evidence="2">The sequence shown here is derived from an EMBL/GenBank/DDBJ whole genome shotgun (WGS) entry which is preliminary data.</text>
</comment>
<evidence type="ECO:0000313" key="2">
    <source>
        <dbReference type="EMBL" id="GLB43452.1"/>
    </source>
</evidence>
<feature type="region of interest" description="Disordered" evidence="1">
    <location>
        <begin position="23"/>
        <end position="47"/>
    </location>
</feature>
<protein>
    <submittedName>
        <fullName evidence="2">Uncharacterized protein</fullName>
    </submittedName>
</protein>
<evidence type="ECO:0000256" key="1">
    <source>
        <dbReference type="SAM" id="MobiDB-lite"/>
    </source>
</evidence>
<gene>
    <name evidence="2" type="ORF">LshimejAT787_1303530</name>
</gene>
<evidence type="ECO:0000313" key="3">
    <source>
        <dbReference type="Proteomes" id="UP001063166"/>
    </source>
</evidence>
<keyword evidence="3" id="KW-1185">Reference proteome</keyword>